<organism evidence="2 3">
    <name type="scientific">Fusarium zealandicum</name>
    <dbReference type="NCBI Taxonomy" id="1053134"/>
    <lineage>
        <taxon>Eukaryota</taxon>
        <taxon>Fungi</taxon>
        <taxon>Dikarya</taxon>
        <taxon>Ascomycota</taxon>
        <taxon>Pezizomycotina</taxon>
        <taxon>Sordariomycetes</taxon>
        <taxon>Hypocreomycetidae</taxon>
        <taxon>Hypocreales</taxon>
        <taxon>Nectriaceae</taxon>
        <taxon>Fusarium</taxon>
        <taxon>Fusarium staphyleae species complex</taxon>
    </lineage>
</organism>
<evidence type="ECO:0000256" key="1">
    <source>
        <dbReference type="SAM" id="MobiDB-lite"/>
    </source>
</evidence>
<feature type="compositionally biased region" description="Polar residues" evidence="1">
    <location>
        <begin position="1"/>
        <end position="10"/>
    </location>
</feature>
<sequence>MNSTITTAHSMMQVPPMDARITPPPEELNIVIPKRQTCPALPESPKSMPDTPQSGFVSASSPSTRKRQRRRSSSSRCRPPKVDVKQQPYSNSNIIFSPRPYENLYVERAYLAGGLQQQSVRAADLIRQYSAVDLQLLNLGGATGQRRLRKQLGLLKSKIHEAVEQEKAIFVRLGELYVEIQSRETWAQTGYQHGWAIDSPSVETPSVYDPMSAMFYGLPTPTTPLNAACADFVPMCYFGGLQQIADPSLYQHEPVDTGYGLDTVEEAGEDILYGPDSGCESVESETTPATPVAADAPVAATDECGMGVGEAFEDDRVMAIRERRFSLPCLQTAWPEA</sequence>
<dbReference type="EMBL" id="JABEYC010000280">
    <property type="protein sequence ID" value="KAF4979749.1"/>
    <property type="molecule type" value="Genomic_DNA"/>
</dbReference>
<reference evidence="2" key="1">
    <citation type="journal article" date="2020" name="BMC Genomics">
        <title>Correction to: Identification and distribution of gene clusters required for synthesis of sphingolipid metabolism inhibitors in diverse species of the filamentous fungus Fusarium.</title>
        <authorList>
            <person name="Kim H.S."/>
            <person name="Lohmar J.M."/>
            <person name="Busman M."/>
            <person name="Brown D.W."/>
            <person name="Naumann T.A."/>
            <person name="Divon H.H."/>
            <person name="Lysoe E."/>
            <person name="Uhlig S."/>
            <person name="Proctor R.H."/>
        </authorList>
    </citation>
    <scope>NUCLEOTIDE SEQUENCE</scope>
    <source>
        <strain evidence="2">NRRL 22465</strain>
    </source>
</reference>
<gene>
    <name evidence="2" type="ORF">FZEAL_4106</name>
</gene>
<proteinExistence type="predicted"/>
<dbReference type="OrthoDB" id="5226586at2759"/>
<evidence type="ECO:0000313" key="3">
    <source>
        <dbReference type="Proteomes" id="UP000635477"/>
    </source>
</evidence>
<dbReference type="Proteomes" id="UP000635477">
    <property type="component" value="Unassembled WGS sequence"/>
</dbReference>
<feature type="compositionally biased region" description="Polar residues" evidence="1">
    <location>
        <begin position="50"/>
        <end position="59"/>
    </location>
</feature>
<comment type="caution">
    <text evidence="2">The sequence shown here is derived from an EMBL/GenBank/DDBJ whole genome shotgun (WGS) entry which is preliminary data.</text>
</comment>
<dbReference type="AlphaFoldDB" id="A0A8H4UN77"/>
<name>A0A8H4UN77_9HYPO</name>
<evidence type="ECO:0000313" key="2">
    <source>
        <dbReference type="EMBL" id="KAF4979749.1"/>
    </source>
</evidence>
<keyword evidence="3" id="KW-1185">Reference proteome</keyword>
<feature type="region of interest" description="Disordered" evidence="1">
    <location>
        <begin position="1"/>
        <end position="89"/>
    </location>
</feature>
<feature type="compositionally biased region" description="Basic residues" evidence="1">
    <location>
        <begin position="64"/>
        <end position="73"/>
    </location>
</feature>
<accession>A0A8H4UN77</accession>
<protein>
    <submittedName>
        <fullName evidence="2">Uncharacterized protein</fullName>
    </submittedName>
</protein>
<reference evidence="2" key="2">
    <citation type="submission" date="2020-05" db="EMBL/GenBank/DDBJ databases">
        <authorList>
            <person name="Kim H.-S."/>
            <person name="Proctor R.H."/>
            <person name="Brown D.W."/>
        </authorList>
    </citation>
    <scope>NUCLEOTIDE SEQUENCE</scope>
    <source>
        <strain evidence="2">NRRL 22465</strain>
    </source>
</reference>